<accession>A0A1M4Z431</accession>
<dbReference type="Proteomes" id="UP000184476">
    <property type="component" value="Unassembled WGS sequence"/>
</dbReference>
<keyword evidence="4" id="KW-1185">Reference proteome</keyword>
<feature type="domain" description="Type IV methyl-directed restriction enzyme EcoKMcrB subunit DNA-binding" evidence="2">
    <location>
        <begin position="19"/>
        <end position="186"/>
    </location>
</feature>
<dbReference type="RefSeq" id="WP_073155249.1">
    <property type="nucleotide sequence ID" value="NZ_FQVL01000008.1"/>
</dbReference>
<evidence type="ECO:0000259" key="1">
    <source>
        <dbReference type="Pfam" id="PF01844"/>
    </source>
</evidence>
<dbReference type="AlphaFoldDB" id="A0A1M4Z431"/>
<dbReference type="GO" id="GO:0008270">
    <property type="term" value="F:zinc ion binding"/>
    <property type="evidence" value="ECO:0007669"/>
    <property type="project" value="InterPro"/>
</dbReference>
<dbReference type="EMBL" id="FQVL01000008">
    <property type="protein sequence ID" value="SHF12492.1"/>
    <property type="molecule type" value="Genomic_DNA"/>
</dbReference>
<reference evidence="3 4" key="1">
    <citation type="submission" date="2016-11" db="EMBL/GenBank/DDBJ databases">
        <authorList>
            <person name="Jaros S."/>
            <person name="Januszkiewicz K."/>
            <person name="Wedrychowicz H."/>
        </authorList>
    </citation>
    <scope>NUCLEOTIDE SEQUENCE [LARGE SCALE GENOMIC DNA]</scope>
    <source>
        <strain evidence="3 4">DSM 44666</strain>
    </source>
</reference>
<dbReference type="GO" id="GO:0004519">
    <property type="term" value="F:endonuclease activity"/>
    <property type="evidence" value="ECO:0007669"/>
    <property type="project" value="InterPro"/>
</dbReference>
<evidence type="ECO:0000259" key="2">
    <source>
        <dbReference type="Pfam" id="PF12102"/>
    </source>
</evidence>
<organism evidence="3 4">
    <name type="scientific">Seinonella peptonophila</name>
    <dbReference type="NCBI Taxonomy" id="112248"/>
    <lineage>
        <taxon>Bacteria</taxon>
        <taxon>Bacillati</taxon>
        <taxon>Bacillota</taxon>
        <taxon>Bacilli</taxon>
        <taxon>Bacillales</taxon>
        <taxon>Thermoactinomycetaceae</taxon>
        <taxon>Seinonella</taxon>
    </lineage>
</organism>
<dbReference type="CDD" id="cd00085">
    <property type="entry name" value="HNHc"/>
    <property type="match status" value="1"/>
</dbReference>
<dbReference type="Gene3D" id="3.30.920.90">
    <property type="match status" value="1"/>
</dbReference>
<name>A0A1M4Z431_9BACL</name>
<dbReference type="Pfam" id="PF01844">
    <property type="entry name" value="HNH"/>
    <property type="match status" value="1"/>
</dbReference>
<gene>
    <name evidence="3" type="ORF">SAMN05444392_10812</name>
</gene>
<evidence type="ECO:0000313" key="3">
    <source>
        <dbReference type="EMBL" id="SHF12492.1"/>
    </source>
</evidence>
<feature type="domain" description="HNH" evidence="1">
    <location>
        <begin position="285"/>
        <end position="324"/>
    </location>
</feature>
<dbReference type="InterPro" id="IPR002711">
    <property type="entry name" value="HNH"/>
</dbReference>
<dbReference type="Pfam" id="PF12102">
    <property type="entry name" value="MrcB_N"/>
    <property type="match status" value="1"/>
</dbReference>
<proteinExistence type="predicted"/>
<sequence>MREIFERIFDRFLTHGKSADNWFEDFVQTYVSDILTSNAFVNREQYFYKGFIVEDEQGRSYIPKITISDRSITSSDGQGYYIAYLFCSDFSGFYISFNQGWSFYRDQGQGNYLEMIQKISTAWQGILYSPLADFTHSIDLKSDDPLAKELELGHICGKFYQRENIPADDQLVNDLRNLLGVYRELKGRLNDTDVQSFHDQLIGKRLYESDSSFHDRRDLEYQLSIYESLDNFETETYPKFPYQDDLFHTEVRNPRMAKQVLQRNNFKCEIDPNHFTFISNITGKNYVEAHHLIPTHIQSQFVHQLDIPSNIISLCPNCHRAIHHSATFHKKKLLEKLFNRRKAELRKAGLDIHIDQLYNLYGVI</sequence>
<evidence type="ECO:0000313" key="4">
    <source>
        <dbReference type="Proteomes" id="UP000184476"/>
    </source>
</evidence>
<dbReference type="GO" id="GO:0003676">
    <property type="term" value="F:nucleic acid binding"/>
    <property type="evidence" value="ECO:0007669"/>
    <property type="project" value="InterPro"/>
</dbReference>
<dbReference type="InterPro" id="IPR003615">
    <property type="entry name" value="HNH_nuc"/>
</dbReference>
<protein>
    <submittedName>
        <fullName evidence="3">5-methylcytosine-specific restriction enzyme A</fullName>
    </submittedName>
</protein>
<dbReference type="InterPro" id="IPR021961">
    <property type="entry name" value="McrB_DNA-bd"/>
</dbReference>